<accession>A0A4C1YA62</accession>
<dbReference type="Proteomes" id="UP000299102">
    <property type="component" value="Unassembled WGS sequence"/>
</dbReference>
<protein>
    <submittedName>
        <fullName evidence="1">Uncharacterized protein</fullName>
    </submittedName>
</protein>
<keyword evidence="2" id="KW-1185">Reference proteome</keyword>
<dbReference type="AlphaFoldDB" id="A0A4C1YA62"/>
<reference evidence="1 2" key="1">
    <citation type="journal article" date="2019" name="Commun. Biol.">
        <title>The bagworm genome reveals a unique fibroin gene that provides high tensile strength.</title>
        <authorList>
            <person name="Kono N."/>
            <person name="Nakamura H."/>
            <person name="Ohtoshi R."/>
            <person name="Tomita M."/>
            <person name="Numata K."/>
            <person name="Arakawa K."/>
        </authorList>
    </citation>
    <scope>NUCLEOTIDE SEQUENCE [LARGE SCALE GENOMIC DNA]</scope>
</reference>
<name>A0A4C1YA62_EUMVA</name>
<sequence length="86" mass="9872">MKTIELDNEDNEGNRSKEQLCLSKVLLITALCSAQSATSDTSLASFATGSCPSRAEDYRDRRWRVTGSLTKRYLRRHYRLLNRFAK</sequence>
<comment type="caution">
    <text evidence="1">The sequence shown here is derived from an EMBL/GenBank/DDBJ whole genome shotgun (WGS) entry which is preliminary data.</text>
</comment>
<proteinExistence type="predicted"/>
<gene>
    <name evidence="1" type="ORF">EVAR_58869_1</name>
</gene>
<organism evidence="1 2">
    <name type="scientific">Eumeta variegata</name>
    <name type="common">Bagworm moth</name>
    <name type="synonym">Eumeta japonica</name>
    <dbReference type="NCBI Taxonomy" id="151549"/>
    <lineage>
        <taxon>Eukaryota</taxon>
        <taxon>Metazoa</taxon>
        <taxon>Ecdysozoa</taxon>
        <taxon>Arthropoda</taxon>
        <taxon>Hexapoda</taxon>
        <taxon>Insecta</taxon>
        <taxon>Pterygota</taxon>
        <taxon>Neoptera</taxon>
        <taxon>Endopterygota</taxon>
        <taxon>Lepidoptera</taxon>
        <taxon>Glossata</taxon>
        <taxon>Ditrysia</taxon>
        <taxon>Tineoidea</taxon>
        <taxon>Psychidae</taxon>
        <taxon>Oiketicinae</taxon>
        <taxon>Eumeta</taxon>
    </lineage>
</organism>
<dbReference type="EMBL" id="BGZK01001120">
    <property type="protein sequence ID" value="GBP71772.1"/>
    <property type="molecule type" value="Genomic_DNA"/>
</dbReference>
<evidence type="ECO:0000313" key="2">
    <source>
        <dbReference type="Proteomes" id="UP000299102"/>
    </source>
</evidence>
<evidence type="ECO:0000313" key="1">
    <source>
        <dbReference type="EMBL" id="GBP71772.1"/>
    </source>
</evidence>